<accession>A0A841IZ14</accession>
<keyword evidence="5" id="KW-0119">Carbohydrate metabolism</keyword>
<keyword evidence="4 6" id="KW-0456">Lyase</keyword>
<dbReference type="Proteomes" id="UP000552700">
    <property type="component" value="Unassembled WGS sequence"/>
</dbReference>
<dbReference type="PANTHER" id="PTHR30246:SF1">
    <property type="entry name" value="2-DEHYDRO-3-DEOXY-6-PHOSPHOGALACTONATE ALDOLASE-RELATED"/>
    <property type="match status" value="1"/>
</dbReference>
<dbReference type="NCBIfam" id="NF006600">
    <property type="entry name" value="PRK09140.1"/>
    <property type="match status" value="1"/>
</dbReference>
<dbReference type="CDD" id="cd00452">
    <property type="entry name" value="KDPG_aldolase"/>
    <property type="match status" value="1"/>
</dbReference>
<gene>
    <name evidence="6" type="ORF">FHS92_001928</name>
</gene>
<evidence type="ECO:0000256" key="3">
    <source>
        <dbReference type="ARBA" id="ARBA00011233"/>
    </source>
</evidence>
<dbReference type="EC" id="4.1.2.21" evidence="6"/>
<dbReference type="Gene3D" id="3.20.20.70">
    <property type="entry name" value="Aldolase class I"/>
    <property type="match status" value="1"/>
</dbReference>
<dbReference type="EMBL" id="JACIJP010000002">
    <property type="protein sequence ID" value="MBB6124199.1"/>
    <property type="molecule type" value="Genomic_DNA"/>
</dbReference>
<sequence>MTVLERFHALLGECPLIAIIRGIRPDEAEAIGAALFEAGIRIIEVPLNSPDPLRSIHTLAERFGGRAIIGAGTVMTVEEVIHVAEAGGQIIVSPSTDTDVIAATVAAGLVSAPGYFTPSEAFAAHRAGAHALKLFPAEGASPAVVKAQRAVWPMGVPQIIVGGITPDNMAGYWKAGADGFGLGGGLYKPGQGADDVSRQARAYVAALRVAQEAGR</sequence>
<dbReference type="InterPro" id="IPR013785">
    <property type="entry name" value="Aldolase_TIM"/>
</dbReference>
<dbReference type="PANTHER" id="PTHR30246">
    <property type="entry name" value="2-KETO-3-DEOXY-6-PHOSPHOGLUCONATE ALDOLASE"/>
    <property type="match status" value="1"/>
</dbReference>
<comment type="subunit">
    <text evidence="3">Homotrimer.</text>
</comment>
<evidence type="ECO:0000256" key="5">
    <source>
        <dbReference type="ARBA" id="ARBA00023277"/>
    </source>
</evidence>
<evidence type="ECO:0000313" key="7">
    <source>
        <dbReference type="Proteomes" id="UP000552700"/>
    </source>
</evidence>
<evidence type="ECO:0000256" key="4">
    <source>
        <dbReference type="ARBA" id="ARBA00023239"/>
    </source>
</evidence>
<dbReference type="AlphaFoldDB" id="A0A841IZ14"/>
<dbReference type="InterPro" id="IPR000887">
    <property type="entry name" value="Aldlse_KDPG_KHG"/>
</dbReference>
<keyword evidence="7" id="KW-1185">Reference proteome</keyword>
<evidence type="ECO:0000256" key="1">
    <source>
        <dbReference type="ARBA" id="ARBA00004761"/>
    </source>
</evidence>
<comment type="similarity">
    <text evidence="2">Belongs to the KHG/KDPG aldolase family.</text>
</comment>
<organism evidence="6 7">
    <name type="scientific">Sphingobium subterraneum</name>
    <dbReference type="NCBI Taxonomy" id="627688"/>
    <lineage>
        <taxon>Bacteria</taxon>
        <taxon>Pseudomonadati</taxon>
        <taxon>Pseudomonadota</taxon>
        <taxon>Alphaproteobacteria</taxon>
        <taxon>Sphingomonadales</taxon>
        <taxon>Sphingomonadaceae</taxon>
        <taxon>Sphingobium</taxon>
    </lineage>
</organism>
<dbReference type="SUPFAM" id="SSF51569">
    <property type="entry name" value="Aldolase"/>
    <property type="match status" value="1"/>
</dbReference>
<comment type="caution">
    <text evidence="6">The sequence shown here is derived from an EMBL/GenBank/DDBJ whole genome shotgun (WGS) entry which is preliminary data.</text>
</comment>
<comment type="pathway">
    <text evidence="1">Carbohydrate acid metabolism.</text>
</comment>
<proteinExistence type="inferred from homology"/>
<protein>
    <submittedName>
        <fullName evidence="6">2-dehydro-3-deoxyphosphogalactonate aldolase</fullName>
        <ecNumber evidence="6">4.1.2.21</ecNumber>
    </submittedName>
</protein>
<reference evidence="6 7" key="1">
    <citation type="submission" date="2020-08" db="EMBL/GenBank/DDBJ databases">
        <title>Genomic Encyclopedia of Type Strains, Phase IV (KMG-IV): sequencing the most valuable type-strain genomes for metagenomic binning, comparative biology and taxonomic classification.</title>
        <authorList>
            <person name="Goeker M."/>
        </authorList>
    </citation>
    <scope>NUCLEOTIDE SEQUENCE [LARGE SCALE GENOMIC DNA]</scope>
    <source>
        <strain evidence="6 7">DSM 102255</strain>
    </source>
</reference>
<evidence type="ECO:0000313" key="6">
    <source>
        <dbReference type="EMBL" id="MBB6124199.1"/>
    </source>
</evidence>
<evidence type="ECO:0000256" key="2">
    <source>
        <dbReference type="ARBA" id="ARBA00006906"/>
    </source>
</evidence>
<dbReference type="Pfam" id="PF01081">
    <property type="entry name" value="Aldolase"/>
    <property type="match status" value="1"/>
</dbReference>
<dbReference type="GO" id="GO:0008674">
    <property type="term" value="F:2-dehydro-3-deoxy-6-phosphogalactonate aldolase activity"/>
    <property type="evidence" value="ECO:0007669"/>
    <property type="project" value="UniProtKB-EC"/>
</dbReference>
<name>A0A841IZ14_9SPHN</name>
<dbReference type="RefSeq" id="WP_184079916.1">
    <property type="nucleotide sequence ID" value="NZ_JACIJP010000002.1"/>
</dbReference>